<dbReference type="HOGENOM" id="CLU_1275236_0_0_1"/>
<feature type="region of interest" description="Disordered" evidence="1">
    <location>
        <begin position="35"/>
        <end position="90"/>
    </location>
</feature>
<reference evidence="2" key="3">
    <citation type="submission" date="2015-02" db="UniProtKB">
        <authorList>
            <consortium name="EnsemblProtists"/>
        </authorList>
    </citation>
    <scope>IDENTIFICATION</scope>
    <source>
        <strain evidence="2">DAOM BR144</strain>
    </source>
</reference>
<dbReference type="EnsemblProtists" id="PYU1_T001931">
    <property type="protein sequence ID" value="PYU1_T001931"/>
    <property type="gene ID" value="PYU1_G001929"/>
</dbReference>
<dbReference type="InParanoid" id="K3WAE0"/>
<reference evidence="3" key="1">
    <citation type="journal article" date="2010" name="Genome Biol.">
        <title>Genome sequence of the necrotrophic plant pathogen Pythium ultimum reveals original pathogenicity mechanisms and effector repertoire.</title>
        <authorList>
            <person name="Levesque C.A."/>
            <person name="Brouwer H."/>
            <person name="Cano L."/>
            <person name="Hamilton J.P."/>
            <person name="Holt C."/>
            <person name="Huitema E."/>
            <person name="Raffaele S."/>
            <person name="Robideau G.P."/>
            <person name="Thines M."/>
            <person name="Win J."/>
            <person name="Zerillo M.M."/>
            <person name="Beakes G.W."/>
            <person name="Boore J.L."/>
            <person name="Busam D."/>
            <person name="Dumas B."/>
            <person name="Ferriera S."/>
            <person name="Fuerstenberg S.I."/>
            <person name="Gachon C.M."/>
            <person name="Gaulin E."/>
            <person name="Govers F."/>
            <person name="Grenville-Briggs L."/>
            <person name="Horner N."/>
            <person name="Hostetler J."/>
            <person name="Jiang R.H."/>
            <person name="Johnson J."/>
            <person name="Krajaejun T."/>
            <person name="Lin H."/>
            <person name="Meijer H.J."/>
            <person name="Moore B."/>
            <person name="Morris P."/>
            <person name="Phuntmart V."/>
            <person name="Puiu D."/>
            <person name="Shetty J."/>
            <person name="Stajich J.E."/>
            <person name="Tripathy S."/>
            <person name="Wawra S."/>
            <person name="van West P."/>
            <person name="Whitty B.R."/>
            <person name="Coutinho P.M."/>
            <person name="Henrissat B."/>
            <person name="Martin F."/>
            <person name="Thomas P.D."/>
            <person name="Tyler B.M."/>
            <person name="De Vries R.P."/>
            <person name="Kamoun S."/>
            <person name="Yandell M."/>
            <person name="Tisserat N."/>
            <person name="Buell C.R."/>
        </authorList>
    </citation>
    <scope>NUCLEOTIDE SEQUENCE</scope>
    <source>
        <strain evidence="3">DAOM:BR144</strain>
    </source>
</reference>
<dbReference type="AlphaFoldDB" id="K3WAE0"/>
<keyword evidence="3" id="KW-1185">Reference proteome</keyword>
<dbReference type="Proteomes" id="UP000019132">
    <property type="component" value="Unassembled WGS sequence"/>
</dbReference>
<sequence>MDMFYQSGYGGSSTPRDSDKRLSFEMHKFFQQYGSGQRLSDAQNDSFAHSGTSTLRASDMGMNPLRSSDMNPFYQSAGSSTSGNGRRHSERGIYTQSGYSMGLSRASDGSIFYQSGGYQQGMGGTMPRSSDPSPFYRHQPTSYEDDTDADDVVLAMRESLDHGDQPRVSIHAIL</sequence>
<feature type="compositionally biased region" description="Polar residues" evidence="1">
    <location>
        <begin position="65"/>
        <end position="84"/>
    </location>
</feature>
<feature type="region of interest" description="Disordered" evidence="1">
    <location>
        <begin position="121"/>
        <end position="148"/>
    </location>
</feature>
<proteinExistence type="predicted"/>
<feature type="region of interest" description="Disordered" evidence="1">
    <location>
        <begin position="1"/>
        <end position="20"/>
    </location>
</feature>
<reference evidence="3" key="2">
    <citation type="submission" date="2010-04" db="EMBL/GenBank/DDBJ databases">
        <authorList>
            <person name="Buell R."/>
            <person name="Hamilton J."/>
            <person name="Hostetler J."/>
        </authorList>
    </citation>
    <scope>NUCLEOTIDE SEQUENCE [LARGE SCALE GENOMIC DNA]</scope>
    <source>
        <strain evidence="3">DAOM:BR144</strain>
    </source>
</reference>
<evidence type="ECO:0000313" key="2">
    <source>
        <dbReference type="EnsemblProtists" id="PYU1_T001931"/>
    </source>
</evidence>
<feature type="compositionally biased region" description="Polar residues" evidence="1">
    <location>
        <begin position="35"/>
        <end position="56"/>
    </location>
</feature>
<dbReference type="EMBL" id="GL376634">
    <property type="status" value="NOT_ANNOTATED_CDS"/>
    <property type="molecule type" value="Genomic_DNA"/>
</dbReference>
<dbReference type="VEuPathDB" id="FungiDB:PYU1_G001929"/>
<dbReference type="eggNOG" id="ENOG502QZXR">
    <property type="taxonomic scope" value="Eukaryota"/>
</dbReference>
<evidence type="ECO:0000256" key="1">
    <source>
        <dbReference type="SAM" id="MobiDB-lite"/>
    </source>
</evidence>
<organism evidence="2 3">
    <name type="scientific">Globisporangium ultimum (strain ATCC 200006 / CBS 805.95 / DAOM BR144)</name>
    <name type="common">Pythium ultimum</name>
    <dbReference type="NCBI Taxonomy" id="431595"/>
    <lineage>
        <taxon>Eukaryota</taxon>
        <taxon>Sar</taxon>
        <taxon>Stramenopiles</taxon>
        <taxon>Oomycota</taxon>
        <taxon>Peronosporomycetes</taxon>
        <taxon>Pythiales</taxon>
        <taxon>Pythiaceae</taxon>
        <taxon>Globisporangium</taxon>
    </lineage>
</organism>
<evidence type="ECO:0000313" key="3">
    <source>
        <dbReference type="Proteomes" id="UP000019132"/>
    </source>
</evidence>
<name>K3WAE0_GLOUD</name>
<protein>
    <submittedName>
        <fullName evidence="2">Uncharacterized protein</fullName>
    </submittedName>
</protein>
<accession>K3WAE0</accession>